<sequence>MEILMSIETKKTVFSPSPWENKMGYSRGKRIGNQVFIAGCVASDGDGNVMGDDAYTQTLYIIDKIEKYLKELDANLIDVVSTVTHIKDFVFFDDYCRGFKEKFDSIRPVNTTIAVSSMVRPEHLVEITAIAIISDF</sequence>
<dbReference type="PANTHER" id="PTHR43857">
    <property type="entry name" value="BLR7761 PROTEIN"/>
    <property type="match status" value="1"/>
</dbReference>
<dbReference type="SUPFAM" id="SSF55298">
    <property type="entry name" value="YjgF-like"/>
    <property type="match status" value="1"/>
</dbReference>
<proteinExistence type="predicted"/>
<evidence type="ECO:0000313" key="1">
    <source>
        <dbReference type="EMBL" id="MBF7981125.1"/>
    </source>
</evidence>
<dbReference type="InterPro" id="IPR006175">
    <property type="entry name" value="YjgF/YER057c/UK114"/>
</dbReference>
<organism evidence="1 2">
    <name type="scientific">Rahnella laticis</name>
    <dbReference type="NCBI Taxonomy" id="2787622"/>
    <lineage>
        <taxon>Bacteria</taxon>
        <taxon>Pseudomonadati</taxon>
        <taxon>Pseudomonadota</taxon>
        <taxon>Gammaproteobacteria</taxon>
        <taxon>Enterobacterales</taxon>
        <taxon>Yersiniaceae</taxon>
        <taxon>Rahnella</taxon>
    </lineage>
</organism>
<dbReference type="CDD" id="cd06154">
    <property type="entry name" value="YjgF_YER057c_UK114_like_6"/>
    <property type="match status" value="1"/>
</dbReference>
<comment type="caution">
    <text evidence="1">The sequence shown here is derived from an EMBL/GenBank/DDBJ whole genome shotgun (WGS) entry which is preliminary data.</text>
</comment>
<gene>
    <name evidence="1" type="ORF">IV433_17040</name>
</gene>
<evidence type="ECO:0000313" key="2">
    <source>
        <dbReference type="Proteomes" id="UP000636811"/>
    </source>
</evidence>
<dbReference type="Pfam" id="PF01042">
    <property type="entry name" value="Ribonuc_L-PSP"/>
    <property type="match status" value="1"/>
</dbReference>
<dbReference type="Proteomes" id="UP000636811">
    <property type="component" value="Unassembled WGS sequence"/>
</dbReference>
<dbReference type="PANTHER" id="PTHR43857:SF1">
    <property type="entry name" value="YJGH FAMILY PROTEIN"/>
    <property type="match status" value="1"/>
</dbReference>
<keyword evidence="2" id="KW-1185">Reference proteome</keyword>
<name>A0ABS0E7R0_9GAMM</name>
<accession>A0ABS0E7R0</accession>
<dbReference type="EMBL" id="JADOBI010000007">
    <property type="protein sequence ID" value="MBF7981125.1"/>
    <property type="molecule type" value="Genomic_DNA"/>
</dbReference>
<dbReference type="Gene3D" id="3.30.1330.40">
    <property type="entry name" value="RutC-like"/>
    <property type="match status" value="1"/>
</dbReference>
<protein>
    <submittedName>
        <fullName evidence="1">RidA family protein</fullName>
    </submittedName>
</protein>
<dbReference type="InterPro" id="IPR035959">
    <property type="entry name" value="RutC-like_sf"/>
</dbReference>
<reference evidence="1 2" key="1">
    <citation type="submission" date="2020-11" db="EMBL/GenBank/DDBJ databases">
        <title>Taxonomic investigation of Rahnella strains.</title>
        <authorList>
            <person name="Lee S.D."/>
        </authorList>
    </citation>
    <scope>NUCLEOTIDE SEQUENCE [LARGE SCALE GENOMIC DNA]</scope>
    <source>
        <strain evidence="1 2">SAP-17</strain>
    </source>
</reference>